<feature type="region of interest" description="Disordered" evidence="1">
    <location>
        <begin position="14"/>
        <end position="33"/>
    </location>
</feature>
<gene>
    <name evidence="2" type="primary">Necator_chrII.g6825</name>
    <name evidence="2" type="ORF">RB195_019032</name>
</gene>
<sequence>MTYDFTGLSQEFTEDYSEEVSHGKAPSLSRASSFDSIDQDAPLNDYLSSEELDKLSSCLSEVSESSP</sequence>
<comment type="caution">
    <text evidence="2">The sequence shown here is derived from an EMBL/GenBank/DDBJ whole genome shotgun (WGS) entry which is preliminary data.</text>
</comment>
<protein>
    <submittedName>
        <fullName evidence="2">Uncharacterized protein</fullName>
    </submittedName>
</protein>
<accession>A0ABR1CDX5</accession>
<name>A0ABR1CDX5_NECAM</name>
<dbReference type="Proteomes" id="UP001303046">
    <property type="component" value="Unassembled WGS sequence"/>
</dbReference>
<dbReference type="EMBL" id="JAVFWL010000002">
    <property type="protein sequence ID" value="KAK6736111.1"/>
    <property type="molecule type" value="Genomic_DNA"/>
</dbReference>
<evidence type="ECO:0000313" key="2">
    <source>
        <dbReference type="EMBL" id="KAK6736111.1"/>
    </source>
</evidence>
<reference evidence="2 3" key="1">
    <citation type="submission" date="2023-08" db="EMBL/GenBank/DDBJ databases">
        <title>A Necator americanus chromosomal reference genome.</title>
        <authorList>
            <person name="Ilik V."/>
            <person name="Petrzelkova K.J."/>
            <person name="Pardy F."/>
            <person name="Fuh T."/>
            <person name="Niatou-Singa F.S."/>
            <person name="Gouil Q."/>
            <person name="Baker L."/>
            <person name="Ritchie M.E."/>
            <person name="Jex A.R."/>
            <person name="Gazzola D."/>
            <person name="Li H."/>
            <person name="Toshio Fujiwara R."/>
            <person name="Zhan B."/>
            <person name="Aroian R.V."/>
            <person name="Pafco B."/>
            <person name="Schwarz E.M."/>
        </authorList>
    </citation>
    <scope>NUCLEOTIDE SEQUENCE [LARGE SCALE GENOMIC DNA]</scope>
    <source>
        <strain evidence="2 3">Aroian</strain>
        <tissue evidence="2">Whole animal</tissue>
    </source>
</reference>
<proteinExistence type="predicted"/>
<evidence type="ECO:0000256" key="1">
    <source>
        <dbReference type="SAM" id="MobiDB-lite"/>
    </source>
</evidence>
<keyword evidence="3" id="KW-1185">Reference proteome</keyword>
<organism evidence="2 3">
    <name type="scientific">Necator americanus</name>
    <name type="common">Human hookworm</name>
    <dbReference type="NCBI Taxonomy" id="51031"/>
    <lineage>
        <taxon>Eukaryota</taxon>
        <taxon>Metazoa</taxon>
        <taxon>Ecdysozoa</taxon>
        <taxon>Nematoda</taxon>
        <taxon>Chromadorea</taxon>
        <taxon>Rhabditida</taxon>
        <taxon>Rhabditina</taxon>
        <taxon>Rhabditomorpha</taxon>
        <taxon>Strongyloidea</taxon>
        <taxon>Ancylostomatidae</taxon>
        <taxon>Bunostominae</taxon>
        <taxon>Necator</taxon>
    </lineage>
</organism>
<evidence type="ECO:0000313" key="3">
    <source>
        <dbReference type="Proteomes" id="UP001303046"/>
    </source>
</evidence>